<gene>
    <name evidence="1" type="ORF">ABS766_14705</name>
</gene>
<evidence type="ECO:0000313" key="2">
    <source>
        <dbReference type="Proteomes" id="UP001629156"/>
    </source>
</evidence>
<organism evidence="1 2">
    <name type="scientific">Flavobacterium rhizosphaerae</name>
    <dbReference type="NCBI Taxonomy" id="3163298"/>
    <lineage>
        <taxon>Bacteria</taxon>
        <taxon>Pseudomonadati</taxon>
        <taxon>Bacteroidota</taxon>
        <taxon>Flavobacteriia</taxon>
        <taxon>Flavobacteriales</taxon>
        <taxon>Flavobacteriaceae</taxon>
        <taxon>Flavobacterium</taxon>
    </lineage>
</organism>
<protein>
    <submittedName>
        <fullName evidence="1">Cell division protein FtsQ</fullName>
    </submittedName>
</protein>
<comment type="caution">
    <text evidence="1">The sequence shown here is derived from an EMBL/GenBank/DDBJ whole genome shotgun (WGS) entry which is preliminary data.</text>
</comment>
<dbReference type="RefSeq" id="WP_408085952.1">
    <property type="nucleotide sequence ID" value="NZ_JBELPZ010000020.1"/>
</dbReference>
<dbReference type="GO" id="GO:0051301">
    <property type="term" value="P:cell division"/>
    <property type="evidence" value="ECO:0007669"/>
    <property type="project" value="UniProtKB-KW"/>
</dbReference>
<keyword evidence="1" id="KW-0131">Cell cycle</keyword>
<keyword evidence="2" id="KW-1185">Reference proteome</keyword>
<evidence type="ECO:0000313" key="1">
    <source>
        <dbReference type="EMBL" id="MFL9845670.1"/>
    </source>
</evidence>
<keyword evidence="1" id="KW-0132">Cell division</keyword>
<reference evidence="1 2" key="1">
    <citation type="submission" date="2024-06" db="EMBL/GenBank/DDBJ databases">
        <authorList>
            <person name="Kaempfer P."/>
            <person name="Viver T."/>
        </authorList>
    </citation>
    <scope>NUCLEOTIDE SEQUENCE [LARGE SCALE GENOMIC DNA]</scope>
    <source>
        <strain evidence="1 2">ST-119</strain>
    </source>
</reference>
<accession>A0ABW8Z296</accession>
<dbReference type="Proteomes" id="UP001629156">
    <property type="component" value="Unassembled WGS sequence"/>
</dbReference>
<sequence length="240" mass="27143">MKRFNWNNIRLLLIIAAIGFLYSFSGGRNEARKLKGVSIEFADKESYITKDKVNKLLIQNYGEVTGISKENLDLNNVEKRLNENPMIDKAEVYATIDGKLIAVIVQRKPVARVFKGGTSFYIDHNGAQMPLSESETARVLLVTGAVESVDAATLHQLVNYIFDDVYLKKNIVGVAITPAGGVKMRCRDHDYEIIFGRPVDIDRKFKNYKAFLQDAKNDTVIDNYKTINLKFTQQVVCTKK</sequence>
<name>A0ABW8Z296_9FLAO</name>
<proteinExistence type="predicted"/>
<dbReference type="EMBL" id="JBELPZ010000020">
    <property type="protein sequence ID" value="MFL9845670.1"/>
    <property type="molecule type" value="Genomic_DNA"/>
</dbReference>